<evidence type="ECO:0000256" key="4">
    <source>
        <dbReference type="ARBA" id="ARBA00023136"/>
    </source>
</evidence>
<feature type="transmembrane region" description="Helical" evidence="6">
    <location>
        <begin position="20"/>
        <end position="40"/>
    </location>
</feature>
<accession>A0A8D2ZXL4</accession>
<dbReference type="Pfam" id="PF15807">
    <property type="entry name" value="MAP17"/>
    <property type="match status" value="1"/>
</dbReference>
<evidence type="ECO:0000256" key="1">
    <source>
        <dbReference type="ARBA" id="ARBA00004167"/>
    </source>
</evidence>
<evidence type="ECO:0000313" key="8">
    <source>
        <dbReference type="Proteomes" id="UP000694558"/>
    </source>
</evidence>
<organism evidence="7 8">
    <name type="scientific">Scophthalmus maximus</name>
    <name type="common">Turbot</name>
    <name type="synonym">Psetta maxima</name>
    <dbReference type="NCBI Taxonomy" id="52904"/>
    <lineage>
        <taxon>Eukaryota</taxon>
        <taxon>Metazoa</taxon>
        <taxon>Chordata</taxon>
        <taxon>Craniata</taxon>
        <taxon>Vertebrata</taxon>
        <taxon>Euteleostomi</taxon>
        <taxon>Actinopterygii</taxon>
        <taxon>Neopterygii</taxon>
        <taxon>Teleostei</taxon>
        <taxon>Neoteleostei</taxon>
        <taxon>Acanthomorphata</taxon>
        <taxon>Carangaria</taxon>
        <taxon>Pleuronectiformes</taxon>
        <taxon>Pleuronectoidei</taxon>
        <taxon>Scophthalmidae</taxon>
        <taxon>Scophthalmus</taxon>
    </lineage>
</organism>
<protein>
    <submittedName>
        <fullName evidence="7">Uncharacterized protein</fullName>
    </submittedName>
</protein>
<keyword evidence="3 6" id="KW-1133">Transmembrane helix</keyword>
<dbReference type="GO" id="GO:0016020">
    <property type="term" value="C:membrane"/>
    <property type="evidence" value="ECO:0007669"/>
    <property type="project" value="UniProtKB-SubCell"/>
</dbReference>
<evidence type="ECO:0000313" key="7">
    <source>
        <dbReference type="Ensembl" id="ENSSMAP00000009218.2"/>
    </source>
</evidence>
<dbReference type="AlphaFoldDB" id="A0A8D2ZXL4"/>
<feature type="transmembrane region" description="Helical" evidence="6">
    <location>
        <begin position="52"/>
        <end position="72"/>
    </location>
</feature>
<sequence>MCVCVSSPVVLWSVIFRMDVSFLMLCVLLSVTSVGSGIQVGAGSQSVTVQPWLVGLSAVVGFLLIVFIILIVRRVLKRNRSDTHTHTHSLTVSSLSTTQHAEVSLGPKFPLTAVPTRCE</sequence>
<evidence type="ECO:0000256" key="5">
    <source>
        <dbReference type="ARBA" id="ARBA00049650"/>
    </source>
</evidence>
<evidence type="ECO:0000256" key="6">
    <source>
        <dbReference type="SAM" id="Phobius"/>
    </source>
</evidence>
<name>A0A8D2ZXL4_SCOMX</name>
<dbReference type="Ensembl" id="ENSSMAT00000009328.2">
    <property type="protein sequence ID" value="ENSSMAP00000009218.2"/>
    <property type="gene ID" value="ENSSMAG00000005672.2"/>
</dbReference>
<keyword evidence="4 6" id="KW-0472">Membrane</keyword>
<comment type="subcellular location">
    <subcellularLocation>
        <location evidence="1">Membrane</location>
        <topology evidence="1">Single-pass membrane protein</topology>
    </subcellularLocation>
</comment>
<reference evidence="7" key="2">
    <citation type="submission" date="2025-08" db="UniProtKB">
        <authorList>
            <consortium name="Ensembl"/>
        </authorList>
    </citation>
    <scope>IDENTIFICATION</scope>
</reference>
<evidence type="ECO:0000256" key="3">
    <source>
        <dbReference type="ARBA" id="ARBA00022989"/>
    </source>
</evidence>
<dbReference type="InterPro" id="IPR031627">
    <property type="entry name" value="PDZK1IP1/SMIM24"/>
</dbReference>
<dbReference type="Proteomes" id="UP000694558">
    <property type="component" value="Chromosome 12"/>
</dbReference>
<evidence type="ECO:0000256" key="2">
    <source>
        <dbReference type="ARBA" id="ARBA00022692"/>
    </source>
</evidence>
<comment type="similarity">
    <text evidence="5">Belongs to the PDZK1-interacting protein 1/SMIM24 family.</text>
</comment>
<keyword evidence="2 6" id="KW-0812">Transmembrane</keyword>
<proteinExistence type="inferred from homology"/>
<reference evidence="7" key="1">
    <citation type="submission" date="2023-05" db="EMBL/GenBank/DDBJ databases">
        <title>High-quality long-read genome of Scophthalmus maximus.</title>
        <authorList>
            <person name="Lien S."/>
            <person name="Martinez P."/>
        </authorList>
    </citation>
    <scope>NUCLEOTIDE SEQUENCE [LARGE SCALE GENOMIC DNA]</scope>
</reference>
<dbReference type="GeneTree" id="ENSGT00940000175684"/>